<evidence type="ECO:0000256" key="7">
    <source>
        <dbReference type="ARBA" id="ARBA00048954"/>
    </source>
</evidence>
<evidence type="ECO:0000256" key="9">
    <source>
        <dbReference type="ARBA" id="ARBA00079061"/>
    </source>
</evidence>
<evidence type="ECO:0000256" key="2">
    <source>
        <dbReference type="ARBA" id="ARBA00022801"/>
    </source>
</evidence>
<keyword evidence="4" id="KW-0067">ATP-binding</keyword>
<dbReference type="EMBL" id="QMIG01000004">
    <property type="protein sequence ID" value="RAW16380.1"/>
    <property type="molecule type" value="Genomic_DNA"/>
</dbReference>
<dbReference type="FunFam" id="3.40.50.300:FF:000437">
    <property type="entry name" value="ATP-dependent DNA helicase DinG"/>
    <property type="match status" value="1"/>
</dbReference>
<comment type="catalytic activity">
    <reaction evidence="7">
        <text>ATP + H2O = ADP + phosphate + H(+)</text>
        <dbReference type="Rhea" id="RHEA:13065"/>
        <dbReference type="ChEBI" id="CHEBI:15377"/>
        <dbReference type="ChEBI" id="CHEBI:15378"/>
        <dbReference type="ChEBI" id="CHEBI:30616"/>
        <dbReference type="ChEBI" id="CHEBI:43474"/>
        <dbReference type="ChEBI" id="CHEBI:456216"/>
        <dbReference type="EC" id="5.6.2.3"/>
    </reaction>
</comment>
<dbReference type="InterPro" id="IPR045028">
    <property type="entry name" value="DinG/Rad3-like"/>
</dbReference>
<sequence length="676" mass="72057">MSGSEERESADADADVGVKELLDAVVDSLGGTHRPGQLRMAESVESAIITGEHLLVQAGTGTGKSMAYLVPALRYATELDEPVVVATATLALQAQLVDRDLPVLAEAAEPLLGRRPRWATLKGRANYACLHRVRDGVPDDQGELVAADEVSTGSMGADVVRARDWAEEQARTGGTGDRDRLEPGVSDRAWAQVSVSARECLGASRCPYGQECFAEVARARAAEADVVVTNHALLAINALEGVPVLPEHGVVVVDEAHELVSRVTSVASADLWPAMVERAGTRSRAHAGEAESGELRAAGERLRDVLADVPAGRLDEPPEQLMSVLELVRDAARDVASGFSGTEREDRDPDVEAARRSAQTMVDDVHATAERLLARSEHDVAWVEEFDRGPGRPSAGRMLRVAPLSVAGLLREKLFDEFTVVGTSATLEIGGSFDSAAGSFGLLDEKAPSWEGVDVGSPFDYARQAILYVARDLPTPGRDGLRSEAVDVLAELISAAGGRTLGLFSSRRAAMEAGEAIRERLPDFPVLCQGDDVMATLVRRFAEDDTTSLFGTLSLWQGVDVPGAACHLVVIDRLPFPRPDEPLSSARQRWVERHGGNGFMTVAAHHAALLLAQGAGRLIRRSSDRGVVAVLDPRLVTARYGGYLRASLPPMWFTTDRSVVTGALGRLAGGRQAPGS</sequence>
<comment type="caution">
    <text evidence="11">The sequence shown here is derived from an EMBL/GenBank/DDBJ whole genome shotgun (WGS) entry which is preliminary data.</text>
</comment>
<dbReference type="GO" id="GO:0043139">
    <property type="term" value="F:5'-3' DNA helicase activity"/>
    <property type="evidence" value="ECO:0007669"/>
    <property type="project" value="UniProtKB-EC"/>
</dbReference>
<dbReference type="GO" id="GO:0005524">
    <property type="term" value="F:ATP binding"/>
    <property type="evidence" value="ECO:0007669"/>
    <property type="project" value="UniProtKB-KW"/>
</dbReference>
<dbReference type="AlphaFoldDB" id="A0A329QVC0"/>
<reference evidence="11 12" key="1">
    <citation type="submission" date="2018-06" db="EMBL/GenBank/DDBJ databases">
        <title>Phytoactinopolyspora halophila sp. nov., a novel halophilic actinomycete isolated from a saline soil in China.</title>
        <authorList>
            <person name="Tang S.-K."/>
        </authorList>
    </citation>
    <scope>NUCLEOTIDE SEQUENCE [LARGE SCALE GENOMIC DNA]</scope>
    <source>
        <strain evidence="11 12">YIM 96934</strain>
    </source>
</reference>
<dbReference type="PANTHER" id="PTHR11472">
    <property type="entry name" value="DNA REPAIR DEAD HELICASE RAD3/XP-D SUBFAMILY MEMBER"/>
    <property type="match status" value="1"/>
</dbReference>
<dbReference type="RefSeq" id="WP_112257592.1">
    <property type="nucleotide sequence ID" value="NZ_QMIG01000004.1"/>
</dbReference>
<accession>A0A329QVC0</accession>
<dbReference type="SUPFAM" id="SSF52540">
    <property type="entry name" value="P-loop containing nucleoside triphosphate hydrolases"/>
    <property type="match status" value="1"/>
</dbReference>
<evidence type="ECO:0000256" key="5">
    <source>
        <dbReference type="ARBA" id="ARBA00038058"/>
    </source>
</evidence>
<dbReference type="InterPro" id="IPR014013">
    <property type="entry name" value="Helic_SF1/SF2_ATP-bd_DinG/Rad3"/>
</dbReference>
<evidence type="ECO:0000313" key="11">
    <source>
        <dbReference type="EMBL" id="RAW16380.1"/>
    </source>
</evidence>
<evidence type="ECO:0000256" key="8">
    <source>
        <dbReference type="ARBA" id="ARBA00073590"/>
    </source>
</evidence>
<dbReference type="PANTHER" id="PTHR11472:SF34">
    <property type="entry name" value="REGULATOR OF TELOMERE ELONGATION HELICASE 1"/>
    <property type="match status" value="1"/>
</dbReference>
<feature type="domain" description="Helicase ATP-binding" evidence="10">
    <location>
        <begin position="23"/>
        <end position="316"/>
    </location>
</feature>
<evidence type="ECO:0000256" key="3">
    <source>
        <dbReference type="ARBA" id="ARBA00022806"/>
    </source>
</evidence>
<evidence type="ECO:0000256" key="1">
    <source>
        <dbReference type="ARBA" id="ARBA00022741"/>
    </source>
</evidence>
<evidence type="ECO:0000256" key="4">
    <source>
        <dbReference type="ARBA" id="ARBA00022840"/>
    </source>
</evidence>
<dbReference type="InterPro" id="IPR006555">
    <property type="entry name" value="ATP-dep_Helicase_C"/>
</dbReference>
<gene>
    <name evidence="11" type="ORF">DPM12_07025</name>
</gene>
<dbReference type="PROSITE" id="PS51193">
    <property type="entry name" value="HELICASE_ATP_BIND_2"/>
    <property type="match status" value="1"/>
</dbReference>
<name>A0A329QVC0_9ACTN</name>
<dbReference type="Pfam" id="PF13307">
    <property type="entry name" value="Helicase_C_2"/>
    <property type="match status" value="1"/>
</dbReference>
<evidence type="ECO:0000259" key="10">
    <source>
        <dbReference type="PROSITE" id="PS51193"/>
    </source>
</evidence>
<dbReference type="GO" id="GO:0016818">
    <property type="term" value="F:hydrolase activity, acting on acid anhydrides, in phosphorus-containing anhydrides"/>
    <property type="evidence" value="ECO:0007669"/>
    <property type="project" value="InterPro"/>
</dbReference>
<dbReference type="Pfam" id="PF00270">
    <property type="entry name" value="DEAD"/>
    <property type="match status" value="1"/>
</dbReference>
<dbReference type="GO" id="GO:0003676">
    <property type="term" value="F:nucleic acid binding"/>
    <property type="evidence" value="ECO:0007669"/>
    <property type="project" value="InterPro"/>
</dbReference>
<keyword evidence="12" id="KW-1185">Reference proteome</keyword>
<dbReference type="Gene3D" id="3.40.50.300">
    <property type="entry name" value="P-loop containing nucleotide triphosphate hydrolases"/>
    <property type="match status" value="2"/>
</dbReference>
<dbReference type="Proteomes" id="UP000250462">
    <property type="component" value="Unassembled WGS sequence"/>
</dbReference>
<protein>
    <recommendedName>
        <fullName evidence="8">ATP-dependent helicase DinG</fullName>
        <ecNumber evidence="6">5.6.2.3</ecNumber>
    </recommendedName>
    <alternativeName>
        <fullName evidence="9">DNA 5'-3' helicase DinG</fullName>
    </alternativeName>
</protein>
<keyword evidence="2" id="KW-0378">Hydrolase</keyword>
<dbReference type="OrthoDB" id="9805194at2"/>
<dbReference type="InterPro" id="IPR011545">
    <property type="entry name" value="DEAD/DEAH_box_helicase_dom"/>
</dbReference>
<dbReference type="SMART" id="SM00491">
    <property type="entry name" value="HELICc2"/>
    <property type="match status" value="1"/>
</dbReference>
<keyword evidence="3 11" id="KW-0347">Helicase</keyword>
<evidence type="ECO:0000313" key="12">
    <source>
        <dbReference type="Proteomes" id="UP000250462"/>
    </source>
</evidence>
<keyword evidence="1" id="KW-0547">Nucleotide-binding</keyword>
<dbReference type="GO" id="GO:0006139">
    <property type="term" value="P:nucleobase-containing compound metabolic process"/>
    <property type="evidence" value="ECO:0007669"/>
    <property type="project" value="InterPro"/>
</dbReference>
<proteinExistence type="inferred from homology"/>
<evidence type="ECO:0000256" key="6">
    <source>
        <dbReference type="ARBA" id="ARBA00044969"/>
    </source>
</evidence>
<comment type="similarity">
    <text evidence="5">Belongs to the helicase family. DinG subfamily.</text>
</comment>
<dbReference type="EC" id="5.6.2.3" evidence="6"/>
<dbReference type="InterPro" id="IPR027417">
    <property type="entry name" value="P-loop_NTPase"/>
</dbReference>
<organism evidence="11 12">
    <name type="scientific">Phytoactinopolyspora halophila</name>
    <dbReference type="NCBI Taxonomy" id="1981511"/>
    <lineage>
        <taxon>Bacteria</taxon>
        <taxon>Bacillati</taxon>
        <taxon>Actinomycetota</taxon>
        <taxon>Actinomycetes</taxon>
        <taxon>Jiangellales</taxon>
        <taxon>Jiangellaceae</taxon>
        <taxon>Phytoactinopolyspora</taxon>
    </lineage>
</organism>